<dbReference type="EMBL" id="FNCI01000016">
    <property type="protein sequence ID" value="SDG49704.1"/>
    <property type="molecule type" value="Genomic_DNA"/>
</dbReference>
<protein>
    <submittedName>
        <fullName evidence="7">Membrane protein required for colicin V production</fullName>
    </submittedName>
</protein>
<dbReference type="GO" id="GO:0016020">
    <property type="term" value="C:membrane"/>
    <property type="evidence" value="ECO:0007669"/>
    <property type="project" value="UniProtKB-SubCell"/>
</dbReference>
<evidence type="ECO:0000256" key="2">
    <source>
        <dbReference type="ARBA" id="ARBA00022692"/>
    </source>
</evidence>
<evidence type="ECO:0000313" key="7">
    <source>
        <dbReference type="EMBL" id="SDG49704.1"/>
    </source>
</evidence>
<feature type="transmembrane region" description="Helical" evidence="6">
    <location>
        <begin position="6"/>
        <end position="23"/>
    </location>
</feature>
<reference evidence="7 8" key="1">
    <citation type="submission" date="2016-10" db="EMBL/GenBank/DDBJ databases">
        <authorList>
            <person name="de Groot N.N."/>
        </authorList>
    </citation>
    <scope>NUCLEOTIDE SEQUENCE [LARGE SCALE GENOMIC DNA]</scope>
    <source>
        <strain evidence="7 8">BH539</strain>
    </source>
</reference>
<evidence type="ECO:0000256" key="4">
    <source>
        <dbReference type="ARBA" id="ARBA00023136"/>
    </source>
</evidence>
<feature type="transmembrane region" description="Helical" evidence="6">
    <location>
        <begin position="67"/>
        <end position="87"/>
    </location>
</feature>
<dbReference type="PANTHER" id="PTHR36926:SF1">
    <property type="entry name" value="COLICIN V PRODUCTION PROTEIN"/>
    <property type="match status" value="1"/>
</dbReference>
<dbReference type="InterPro" id="IPR003825">
    <property type="entry name" value="Colicin-V_CvpA"/>
</dbReference>
<evidence type="ECO:0000256" key="3">
    <source>
        <dbReference type="ARBA" id="ARBA00022989"/>
    </source>
</evidence>
<feature type="compositionally biased region" description="Basic and acidic residues" evidence="5">
    <location>
        <begin position="182"/>
        <end position="195"/>
    </location>
</feature>
<feature type="transmembrane region" description="Helical" evidence="6">
    <location>
        <begin position="99"/>
        <end position="125"/>
    </location>
</feature>
<keyword evidence="8" id="KW-1185">Reference proteome</keyword>
<organism evidence="7 8">
    <name type="scientific">Onishia taeanensis</name>
    <dbReference type="NCBI Taxonomy" id="284577"/>
    <lineage>
        <taxon>Bacteria</taxon>
        <taxon>Pseudomonadati</taxon>
        <taxon>Pseudomonadota</taxon>
        <taxon>Gammaproteobacteria</taxon>
        <taxon>Oceanospirillales</taxon>
        <taxon>Halomonadaceae</taxon>
        <taxon>Onishia</taxon>
    </lineage>
</organism>
<sequence length="195" mass="21310">MTLTWIDWIFVGVLAITMLAGFMRGLVQEGLGLATWVLALVAARFFAEPVADMLDGLIDSPDGRLVLAFVLVTFVVIMLGGIVIRLLHAAVEWVGMGFFNRIAGAVFGTLKGAVILVLATLLIGFTPLEQLDAWQNAEVRPTFERLEAWGLDRVAAWERKDPERAEQLRSLTLPDILGQDAPARDKAPAREDGAL</sequence>
<dbReference type="AlphaFoldDB" id="A0A1G7UQB3"/>
<evidence type="ECO:0000256" key="5">
    <source>
        <dbReference type="SAM" id="MobiDB-lite"/>
    </source>
</evidence>
<keyword evidence="4 6" id="KW-0472">Membrane</keyword>
<evidence type="ECO:0000256" key="1">
    <source>
        <dbReference type="ARBA" id="ARBA00004141"/>
    </source>
</evidence>
<dbReference type="InterPro" id="IPR052719">
    <property type="entry name" value="CvpA-like"/>
</dbReference>
<dbReference type="STRING" id="284577.SAMN05216571_11610"/>
<dbReference type="GO" id="GO:0009403">
    <property type="term" value="P:toxin biosynthetic process"/>
    <property type="evidence" value="ECO:0007669"/>
    <property type="project" value="InterPro"/>
</dbReference>
<dbReference type="OrthoDB" id="9810601at2"/>
<keyword evidence="3 6" id="KW-1133">Transmembrane helix</keyword>
<dbReference type="Proteomes" id="UP000198641">
    <property type="component" value="Unassembled WGS sequence"/>
</dbReference>
<dbReference type="RefSeq" id="WP_092528298.1">
    <property type="nucleotide sequence ID" value="NZ_FNCI01000016.1"/>
</dbReference>
<keyword evidence="2 6" id="KW-0812">Transmembrane</keyword>
<proteinExistence type="predicted"/>
<dbReference type="Pfam" id="PF02674">
    <property type="entry name" value="Colicin_V"/>
    <property type="match status" value="1"/>
</dbReference>
<evidence type="ECO:0000313" key="8">
    <source>
        <dbReference type="Proteomes" id="UP000198641"/>
    </source>
</evidence>
<dbReference type="PANTHER" id="PTHR36926">
    <property type="entry name" value="COLICIN V PRODUCTION PROTEIN"/>
    <property type="match status" value="1"/>
</dbReference>
<accession>A0A1G7UQB3</accession>
<evidence type="ECO:0000256" key="6">
    <source>
        <dbReference type="SAM" id="Phobius"/>
    </source>
</evidence>
<comment type="subcellular location">
    <subcellularLocation>
        <location evidence="1">Membrane</location>
        <topology evidence="1">Multi-pass membrane protein</topology>
    </subcellularLocation>
</comment>
<feature type="region of interest" description="Disordered" evidence="5">
    <location>
        <begin position="173"/>
        <end position="195"/>
    </location>
</feature>
<name>A0A1G7UQB3_9GAMM</name>
<feature type="transmembrane region" description="Helical" evidence="6">
    <location>
        <begin position="30"/>
        <end position="47"/>
    </location>
</feature>
<gene>
    <name evidence="7" type="ORF">SAMN05216571_11610</name>
</gene>